<dbReference type="EC" id="2.1.1.33" evidence="7"/>
<feature type="binding site" evidence="7">
    <location>
        <position position="170"/>
    </location>
    <ligand>
        <name>S-adenosyl-L-methionine</name>
        <dbReference type="ChEBI" id="CHEBI:59789"/>
    </ligand>
</feature>
<dbReference type="Pfam" id="PF02390">
    <property type="entry name" value="Methyltransf_4"/>
    <property type="match status" value="1"/>
</dbReference>
<dbReference type="EMBL" id="CP049075">
    <property type="protein sequence ID" value="QLI05216.1"/>
    <property type="molecule type" value="Genomic_DNA"/>
</dbReference>
<evidence type="ECO:0000256" key="7">
    <source>
        <dbReference type="HAMAP-Rule" id="MF_01057"/>
    </source>
</evidence>
<accession>A0A7H9CGK0</accession>
<evidence type="ECO:0000256" key="6">
    <source>
        <dbReference type="ARBA" id="ARBA00022694"/>
    </source>
</evidence>
<organism evidence="8 9">
    <name type="scientific">Candidatus Campylobacter infans</name>
    <dbReference type="NCBI Taxonomy" id="2561898"/>
    <lineage>
        <taxon>Bacteria</taxon>
        <taxon>Pseudomonadati</taxon>
        <taxon>Campylobacterota</taxon>
        <taxon>Epsilonproteobacteria</taxon>
        <taxon>Campylobacterales</taxon>
        <taxon>Campylobacteraceae</taxon>
        <taxon>Campylobacter</taxon>
    </lineage>
</organism>
<reference evidence="8 9" key="1">
    <citation type="submission" date="2020-02" db="EMBL/GenBank/DDBJ databases">
        <title>Complete genome sequence of the novel Campylobacter species Candidatus Campylobacter infans.</title>
        <authorList>
            <person name="Duim B."/>
            <person name="Zomer A."/>
            <person name="van der Graaf L."/>
            <person name="Wagenaar J."/>
        </authorList>
    </citation>
    <scope>NUCLEOTIDE SEQUENCE [LARGE SCALE GENOMIC DNA]</scope>
    <source>
        <strain evidence="8 9">19S00001</strain>
    </source>
</reference>
<evidence type="ECO:0000313" key="8">
    <source>
        <dbReference type="EMBL" id="QLI05216.1"/>
    </source>
</evidence>
<keyword evidence="5 7" id="KW-0949">S-adenosyl-L-methionine</keyword>
<comment type="function">
    <text evidence="2 7">Catalyzes the formation of N(7)-methylguanine at position 46 (m7G46) in tRNA.</text>
</comment>
<dbReference type="GO" id="GO:0008176">
    <property type="term" value="F:tRNA (guanine(46)-N7)-methyltransferase activity"/>
    <property type="evidence" value="ECO:0007669"/>
    <property type="project" value="UniProtKB-UniRule"/>
</dbReference>
<dbReference type="InterPro" id="IPR003358">
    <property type="entry name" value="tRNA_(Gua-N-7)_MeTrfase_Trmb"/>
</dbReference>
<sequence length="411" mass="47163">MPNFICKSLNLRSLPVSYNESEFIAIANELRDGKKTNTSLVLTKIKDEKFLIIIKKRPNQSYLIKGDKILKPTNISILQRGLSDFKAAFCEQIITNAINQKAKPENLAFNINEDELSIIAKHFSAQNLAQANFNAYENFNKFCLEIGFGSGAHLLFRAQSEPHTLFAGIEIHRPSLIKVSKLASQMGLKNLLLLNVDARNALSLLPSNTIDKIFVHFPVPWNKSPSRRVLNKQVAKICDRVLKNGGVLELRSDDREFFDASLACFLDLENAKIKIYKNRSLEIISKYEKRWLSEHKDIYDMLYFCTKTSQDLKSQDKDFEFKEFCARKFLENFKNKTFKFDDYFVHLEGVFLLLGENNFILKASFGGFSAPVTSYIIAQNNQAHYLKTPLKTEHNLKAHEIMQQILTCEIL</sequence>
<comment type="caution">
    <text evidence="7">Lacks conserved residue(s) required for the propagation of feature annotation.</text>
</comment>
<comment type="similarity">
    <text evidence="7">Belongs to the class I-like SAM-binding methyltransferase superfamily. TrmB family.</text>
</comment>
<dbReference type="AlphaFoldDB" id="A0A7H9CGK0"/>
<proteinExistence type="inferred from homology"/>
<gene>
    <name evidence="8" type="primary">trmI</name>
    <name evidence="7" type="synonym">trmB</name>
    <name evidence="8" type="ORF">CINF_0695</name>
</gene>
<dbReference type="Gene3D" id="3.40.50.150">
    <property type="entry name" value="Vaccinia Virus protein VP39"/>
    <property type="match status" value="1"/>
</dbReference>
<feature type="binding site" evidence="7">
    <location>
        <position position="145"/>
    </location>
    <ligand>
        <name>S-adenosyl-L-methionine</name>
        <dbReference type="ChEBI" id="CHEBI:59789"/>
    </ligand>
</feature>
<comment type="catalytic activity">
    <reaction evidence="1 7">
        <text>guanosine(46) in tRNA + S-adenosyl-L-methionine = N(7)-methylguanosine(46) in tRNA + S-adenosyl-L-homocysteine</text>
        <dbReference type="Rhea" id="RHEA:42708"/>
        <dbReference type="Rhea" id="RHEA-COMP:10188"/>
        <dbReference type="Rhea" id="RHEA-COMP:10189"/>
        <dbReference type="ChEBI" id="CHEBI:57856"/>
        <dbReference type="ChEBI" id="CHEBI:59789"/>
        <dbReference type="ChEBI" id="CHEBI:74269"/>
        <dbReference type="ChEBI" id="CHEBI:74480"/>
        <dbReference type="EC" id="2.1.1.33"/>
    </reaction>
</comment>
<dbReference type="PANTHER" id="PTHR23417:SF14">
    <property type="entry name" value="PENTACOTRIPEPTIDE-REPEAT REGION OF PRORP DOMAIN-CONTAINING PROTEIN"/>
    <property type="match status" value="1"/>
</dbReference>
<dbReference type="NCBIfam" id="TIGR00091">
    <property type="entry name" value="tRNA (guanosine(46)-N7)-methyltransferase TrmB"/>
    <property type="match status" value="1"/>
</dbReference>
<keyword evidence="3 7" id="KW-0489">Methyltransferase</keyword>
<dbReference type="KEGG" id="cinf:CINF_0695"/>
<dbReference type="PROSITE" id="PS51625">
    <property type="entry name" value="SAM_MT_TRMB"/>
    <property type="match status" value="1"/>
</dbReference>
<evidence type="ECO:0000256" key="1">
    <source>
        <dbReference type="ARBA" id="ARBA00000142"/>
    </source>
</evidence>
<comment type="pathway">
    <text evidence="7">tRNA modification; N(7)-methylguanine-tRNA biosynthesis.</text>
</comment>
<dbReference type="InterPro" id="IPR029063">
    <property type="entry name" value="SAM-dependent_MTases_sf"/>
</dbReference>
<dbReference type="RefSeq" id="WP_179975764.1">
    <property type="nucleotide sequence ID" value="NZ_CP049075.1"/>
</dbReference>
<dbReference type="Proteomes" id="UP000509414">
    <property type="component" value="Chromosome"/>
</dbReference>
<dbReference type="HAMAP" id="MF_01057">
    <property type="entry name" value="tRNA_methyltr_TrmB"/>
    <property type="match status" value="1"/>
</dbReference>
<dbReference type="SUPFAM" id="SSF53335">
    <property type="entry name" value="S-adenosyl-L-methionine-dependent methyltransferases"/>
    <property type="match status" value="1"/>
</dbReference>
<dbReference type="PANTHER" id="PTHR23417">
    <property type="entry name" value="3-DEOXY-D-MANNO-OCTULOSONIC-ACID TRANSFERASE/TRNA GUANINE-N 7 - -METHYLTRANSFERASE"/>
    <property type="match status" value="1"/>
</dbReference>
<protein>
    <recommendedName>
        <fullName evidence="7">tRNA (guanine-N(7)-)-methyltransferase</fullName>
        <ecNumber evidence="7">2.1.1.33</ecNumber>
    </recommendedName>
    <alternativeName>
        <fullName evidence="7">tRNA (guanine(46)-N(7))-methyltransferase</fullName>
    </alternativeName>
    <alternativeName>
        <fullName evidence="7">tRNA(m7G46)-methyltransferase</fullName>
    </alternativeName>
</protein>
<dbReference type="UniPathway" id="UPA00989"/>
<evidence type="ECO:0000256" key="2">
    <source>
        <dbReference type="ARBA" id="ARBA00003015"/>
    </source>
</evidence>
<evidence type="ECO:0000313" key="9">
    <source>
        <dbReference type="Proteomes" id="UP000509414"/>
    </source>
</evidence>
<name>A0A7H9CGK0_9BACT</name>
<keyword evidence="9" id="KW-1185">Reference proteome</keyword>
<evidence type="ECO:0000256" key="4">
    <source>
        <dbReference type="ARBA" id="ARBA00022679"/>
    </source>
</evidence>
<evidence type="ECO:0000256" key="5">
    <source>
        <dbReference type="ARBA" id="ARBA00022691"/>
    </source>
</evidence>
<dbReference type="GO" id="GO:0043527">
    <property type="term" value="C:tRNA methyltransferase complex"/>
    <property type="evidence" value="ECO:0007669"/>
    <property type="project" value="TreeGrafter"/>
</dbReference>
<dbReference type="CDD" id="cd02440">
    <property type="entry name" value="AdoMet_MTases"/>
    <property type="match status" value="1"/>
</dbReference>
<evidence type="ECO:0000256" key="3">
    <source>
        <dbReference type="ARBA" id="ARBA00022603"/>
    </source>
</evidence>
<keyword evidence="4 7" id="KW-0808">Transferase</keyword>
<feature type="binding site" evidence="7">
    <location>
        <position position="253"/>
    </location>
    <ligand>
        <name>substrate</name>
    </ligand>
</feature>
<feature type="binding site" evidence="7">
    <location>
        <position position="223"/>
    </location>
    <ligand>
        <name>substrate</name>
    </ligand>
</feature>
<feature type="binding site" evidence="7">
    <location>
        <position position="197"/>
    </location>
    <ligand>
        <name>S-adenosyl-L-methionine</name>
        <dbReference type="ChEBI" id="CHEBI:59789"/>
    </ligand>
</feature>
<keyword evidence="6 7" id="KW-0819">tRNA processing</keyword>
<dbReference type="InterPro" id="IPR055361">
    <property type="entry name" value="tRNA_methyltr_TrmB_bact"/>
</dbReference>